<gene>
    <name evidence="2" type="ORF">ADM99_07295</name>
</gene>
<dbReference type="STRING" id="229920.ADM99_07295"/>
<dbReference type="EMBL" id="LGCK01000007">
    <property type="protein sequence ID" value="KPL72850.1"/>
    <property type="molecule type" value="Genomic_DNA"/>
</dbReference>
<dbReference type="PROSITE" id="PS51085">
    <property type="entry name" value="2FE2S_FER_2"/>
    <property type="match status" value="1"/>
</dbReference>
<evidence type="ECO:0000259" key="1">
    <source>
        <dbReference type="PROSITE" id="PS51085"/>
    </source>
</evidence>
<proteinExistence type="predicted"/>
<comment type="caution">
    <text evidence="2">The sequence shown here is derived from an EMBL/GenBank/DDBJ whole genome shotgun (WGS) entry which is preliminary data.</text>
</comment>
<reference evidence="2 3" key="1">
    <citation type="submission" date="2015-07" db="EMBL/GenBank/DDBJ databases">
        <title>Genome sequence of Leptolinea tardivitalis DSM 16556.</title>
        <authorList>
            <person name="Hemp J."/>
            <person name="Ward L.M."/>
            <person name="Pace L.A."/>
            <person name="Fischer W.W."/>
        </authorList>
    </citation>
    <scope>NUCLEOTIDE SEQUENCE [LARGE SCALE GENOMIC DNA]</scope>
    <source>
        <strain evidence="2 3">YMTK-2</strain>
    </source>
</reference>
<dbReference type="InterPro" id="IPR012675">
    <property type="entry name" value="Beta-grasp_dom_sf"/>
</dbReference>
<dbReference type="InterPro" id="IPR001041">
    <property type="entry name" value="2Fe-2S_ferredoxin-type"/>
</dbReference>
<dbReference type="InterPro" id="IPR042259">
    <property type="entry name" value="Raco-like_middle_sf"/>
</dbReference>
<feature type="domain" description="2Fe-2S ferredoxin-type" evidence="1">
    <location>
        <begin position="17"/>
        <end position="109"/>
    </location>
</feature>
<dbReference type="InterPro" id="IPR041414">
    <property type="entry name" value="Raco-like_middle"/>
</dbReference>
<dbReference type="InterPro" id="IPR040506">
    <property type="entry name" value="RACo_linker"/>
</dbReference>
<dbReference type="Gene3D" id="3.10.20.30">
    <property type="match status" value="1"/>
</dbReference>
<dbReference type="SUPFAM" id="SSF54292">
    <property type="entry name" value="2Fe-2S ferredoxin-like"/>
    <property type="match status" value="1"/>
</dbReference>
<dbReference type="Pfam" id="PF17651">
    <property type="entry name" value="Raco_middle"/>
    <property type="match status" value="1"/>
</dbReference>
<sequence length="622" mass="67001">MVGIFSSGCHCQIGFVVKIDFEPLGRRVEVNDSETILDAAQRAGLTVAAICGGRGTCGTCKIRLVSGELTPPTSVETQKLPSSALVSGFRLACQSRPAGDIRVEVPPESLTALQRILVEGIDSKFEFDPSIRFVSLDIEPPDNGDFEADDLRILKALNDLGFSSGITISPPIFPVLSSQLRSLEWKIKLAVTTTEPGSVIACLPVNAHGLGIACDMGSTKLAMYLVDLETGGILARTGRMNPQISYGEDVVNRIAYCNTHQDGRQILQHRLIETLNEMIGDLCGKTGSRPEWIVDCVMVGNTAMHHFFAGFPVRQLGEAPFIPAVSQATYLSAGNLHLNVAPGAEVYLPPNIAGFVGSDHVAMLLAANSWIGEKTIVSMDIGTNTEISLLSGGNMYSCSCASGPAFEGAHIEAGMRAAAGAIERVQIRNSQIIWQTIENTRPVGICGSGILDTVAELKLAGFLDTRGIFVRDHPMSNRLKEKNRMVLIPAESTGIGKDIEITRRDINQIQLAKAAIQAGVKILLKKAGCQPQDIDDFFIAGAFGTYLDVDHSIEIGLLPDIPLERYHQMGNAAGVGACQLLFSKKMRKTAGFIANNSHYVELTIDPDFTGDFLDAMFLHRGY</sequence>
<dbReference type="InterPro" id="IPR052911">
    <property type="entry name" value="Corrinoid_activation_enz"/>
</dbReference>
<dbReference type="GO" id="GO:0051536">
    <property type="term" value="F:iron-sulfur cluster binding"/>
    <property type="evidence" value="ECO:0007669"/>
    <property type="project" value="InterPro"/>
</dbReference>
<dbReference type="AlphaFoldDB" id="A0A0N8GLL7"/>
<name>A0A0N8GLL7_9CHLR</name>
<dbReference type="PANTHER" id="PTHR42895:SF1">
    <property type="entry name" value="IRON-SULFUR CLUSTER PROTEIN"/>
    <property type="match status" value="1"/>
</dbReference>
<organism evidence="2 3">
    <name type="scientific">Leptolinea tardivitalis</name>
    <dbReference type="NCBI Taxonomy" id="229920"/>
    <lineage>
        <taxon>Bacteria</taxon>
        <taxon>Bacillati</taxon>
        <taxon>Chloroflexota</taxon>
        <taxon>Anaerolineae</taxon>
        <taxon>Anaerolineales</taxon>
        <taxon>Anaerolineaceae</taxon>
        <taxon>Leptolinea</taxon>
    </lineage>
</organism>
<dbReference type="Gene3D" id="3.10.20.880">
    <property type="match status" value="1"/>
</dbReference>
<dbReference type="Pfam" id="PF17650">
    <property type="entry name" value="RACo_linker"/>
    <property type="match status" value="1"/>
</dbReference>
<dbReference type="Proteomes" id="UP000050430">
    <property type="component" value="Unassembled WGS sequence"/>
</dbReference>
<protein>
    <recommendedName>
        <fullName evidence="1">2Fe-2S ferredoxin-type domain-containing protein</fullName>
    </recommendedName>
</protein>
<dbReference type="InterPro" id="IPR036010">
    <property type="entry name" value="2Fe-2S_ferredoxin-like_sf"/>
</dbReference>
<dbReference type="Pfam" id="PF00111">
    <property type="entry name" value="Fer2"/>
    <property type="match status" value="1"/>
</dbReference>
<evidence type="ECO:0000313" key="2">
    <source>
        <dbReference type="EMBL" id="KPL72850.1"/>
    </source>
</evidence>
<accession>A0A0N8GLL7</accession>
<keyword evidence="3" id="KW-1185">Reference proteome</keyword>
<dbReference type="Gene3D" id="3.30.420.480">
    <property type="entry name" value="Domain of unknown function (DUF4445)"/>
    <property type="match status" value="1"/>
</dbReference>
<dbReference type="CDD" id="cd00207">
    <property type="entry name" value="fer2"/>
    <property type="match status" value="1"/>
</dbReference>
<evidence type="ECO:0000313" key="3">
    <source>
        <dbReference type="Proteomes" id="UP000050430"/>
    </source>
</evidence>
<dbReference type="PANTHER" id="PTHR42895">
    <property type="entry name" value="IRON-SULFUR CLUSTER-BINDING PROTEIN-RELATED"/>
    <property type="match status" value="1"/>
</dbReference>
<dbReference type="Pfam" id="PF14574">
    <property type="entry name" value="RACo_C_ter"/>
    <property type="match status" value="1"/>
</dbReference>
<dbReference type="InterPro" id="IPR027980">
    <property type="entry name" value="RACo_C"/>
</dbReference>